<protein>
    <recommendedName>
        <fullName evidence="2">GGDEF domain-containing protein</fullName>
    </recommendedName>
</protein>
<evidence type="ECO:0000256" key="1">
    <source>
        <dbReference type="SAM" id="Phobius"/>
    </source>
</evidence>
<dbReference type="SMART" id="SM00267">
    <property type="entry name" value="GGDEF"/>
    <property type="match status" value="1"/>
</dbReference>
<organism evidence="3 4">
    <name type="scientific">Actinoplanes palleronii</name>
    <dbReference type="NCBI Taxonomy" id="113570"/>
    <lineage>
        <taxon>Bacteria</taxon>
        <taxon>Bacillati</taxon>
        <taxon>Actinomycetota</taxon>
        <taxon>Actinomycetes</taxon>
        <taxon>Micromonosporales</taxon>
        <taxon>Micromonosporaceae</taxon>
        <taxon>Actinoplanes</taxon>
    </lineage>
</organism>
<feature type="transmembrane region" description="Helical" evidence="1">
    <location>
        <begin position="64"/>
        <end position="86"/>
    </location>
</feature>
<keyword evidence="1" id="KW-0472">Membrane</keyword>
<dbReference type="InterPro" id="IPR000160">
    <property type="entry name" value="GGDEF_dom"/>
</dbReference>
<evidence type="ECO:0000313" key="3">
    <source>
        <dbReference type="EMBL" id="GIE64193.1"/>
    </source>
</evidence>
<dbReference type="InterPro" id="IPR052163">
    <property type="entry name" value="DGC-Regulatory_Protein"/>
</dbReference>
<reference evidence="3 4" key="1">
    <citation type="submission" date="2021-01" db="EMBL/GenBank/DDBJ databases">
        <title>Whole genome shotgun sequence of Actinoplanes palleronii NBRC 14916.</title>
        <authorList>
            <person name="Komaki H."/>
            <person name="Tamura T."/>
        </authorList>
    </citation>
    <scope>NUCLEOTIDE SEQUENCE [LARGE SCALE GENOMIC DNA]</scope>
    <source>
        <strain evidence="3 4">NBRC 14916</strain>
    </source>
</reference>
<feature type="transmembrane region" description="Helical" evidence="1">
    <location>
        <begin position="191"/>
        <end position="211"/>
    </location>
</feature>
<dbReference type="Pfam" id="PF00990">
    <property type="entry name" value="GGDEF"/>
    <property type="match status" value="1"/>
</dbReference>
<feature type="transmembrane region" description="Helical" evidence="1">
    <location>
        <begin position="31"/>
        <end position="52"/>
    </location>
</feature>
<dbReference type="InterPro" id="IPR043128">
    <property type="entry name" value="Rev_trsase/Diguanyl_cyclase"/>
</dbReference>
<dbReference type="PROSITE" id="PS50887">
    <property type="entry name" value="GGDEF"/>
    <property type="match status" value="1"/>
</dbReference>
<name>A0ABQ4B0H7_9ACTN</name>
<feature type="transmembrane region" description="Helical" evidence="1">
    <location>
        <begin position="160"/>
        <end position="179"/>
    </location>
</feature>
<keyword evidence="4" id="KW-1185">Reference proteome</keyword>
<dbReference type="SUPFAM" id="SSF55073">
    <property type="entry name" value="Nucleotide cyclase"/>
    <property type="match status" value="1"/>
</dbReference>
<feature type="transmembrane region" description="Helical" evidence="1">
    <location>
        <begin position="217"/>
        <end position="236"/>
    </location>
</feature>
<gene>
    <name evidence="3" type="ORF">Apa02nite_003010</name>
</gene>
<feature type="transmembrane region" description="Helical" evidence="1">
    <location>
        <begin position="7"/>
        <end position="25"/>
    </location>
</feature>
<accession>A0ABQ4B0H7</accession>
<proteinExistence type="predicted"/>
<dbReference type="NCBIfam" id="TIGR00254">
    <property type="entry name" value="GGDEF"/>
    <property type="match status" value="1"/>
</dbReference>
<dbReference type="RefSeq" id="WP_203823466.1">
    <property type="nucleotide sequence ID" value="NZ_BAAATY010000060.1"/>
</dbReference>
<dbReference type="PANTHER" id="PTHR46663:SF2">
    <property type="entry name" value="GGDEF DOMAIN-CONTAINING PROTEIN"/>
    <property type="match status" value="1"/>
</dbReference>
<keyword evidence="1" id="KW-1133">Transmembrane helix</keyword>
<evidence type="ECO:0000259" key="2">
    <source>
        <dbReference type="PROSITE" id="PS50887"/>
    </source>
</evidence>
<evidence type="ECO:0000313" key="4">
    <source>
        <dbReference type="Proteomes" id="UP000624709"/>
    </source>
</evidence>
<keyword evidence="1" id="KW-0812">Transmembrane</keyword>
<dbReference type="EMBL" id="BOMS01000005">
    <property type="protein sequence ID" value="GIE64193.1"/>
    <property type="molecule type" value="Genomic_DNA"/>
</dbReference>
<feature type="domain" description="GGDEF" evidence="2">
    <location>
        <begin position="352"/>
        <end position="480"/>
    </location>
</feature>
<comment type="caution">
    <text evidence="3">The sequence shown here is derived from an EMBL/GenBank/DDBJ whole genome shotgun (WGS) entry which is preliminary data.</text>
</comment>
<feature type="transmembrane region" description="Helical" evidence="1">
    <location>
        <begin position="131"/>
        <end position="148"/>
    </location>
</feature>
<sequence>MVQRRRQAGTAVVLVALYLLVVRVLPIPELVAGRISQLALVIVGLVVTVAWSRSAVRATGRMRVGLAVWGVAGAGWTTGQVLWLAGGWEIGGGPISPAGQAGFAVTMVGAPLAAVLLVGRPSASLRTLFDALLIGTSLFFVIWALILGPQYRAGAPEIGTVVYAVADVVILSLLLLLLADAGPALRTPLEIAAIGIVVQFAADTVFAYEVVNGSYRFGALPDLLWLTAFTILAVGAPHRTELRGVTRLSDGGRPRAYLPYVPFALAFLTGSTMIVTGQELDRMLAGLSMTLTGLVVFRQMLILGDNRSLTRQLSTLVDDLRFRADHDALTGLANRARFEEITERALEPGADRAVAVLLLDLDGFKPVNDTYGHDAGDRVLVEVARRLRGAAGPDDMVARLGGDEFAVLTGDDPGPVADRVLATFRTPFDVGPGQARIGASVGVAAGRPGGRGVGQLVRDADLAMYEAKRSGRNKVVSAGRAA</sequence>
<dbReference type="InterPro" id="IPR029787">
    <property type="entry name" value="Nucleotide_cyclase"/>
</dbReference>
<feature type="transmembrane region" description="Helical" evidence="1">
    <location>
        <begin position="98"/>
        <end position="119"/>
    </location>
</feature>
<dbReference type="Proteomes" id="UP000624709">
    <property type="component" value="Unassembled WGS sequence"/>
</dbReference>
<dbReference type="CDD" id="cd01949">
    <property type="entry name" value="GGDEF"/>
    <property type="match status" value="1"/>
</dbReference>
<feature type="transmembrane region" description="Helical" evidence="1">
    <location>
        <begin position="257"/>
        <end position="277"/>
    </location>
</feature>
<dbReference type="Gene3D" id="3.30.70.270">
    <property type="match status" value="1"/>
</dbReference>
<dbReference type="PANTHER" id="PTHR46663">
    <property type="entry name" value="DIGUANYLATE CYCLASE DGCT-RELATED"/>
    <property type="match status" value="1"/>
</dbReference>